<evidence type="ECO:0000256" key="2">
    <source>
        <dbReference type="ARBA" id="ARBA00022833"/>
    </source>
</evidence>
<keyword evidence="4" id="KW-0238">DNA-binding</keyword>
<organism evidence="7 8">
    <name type="scientific">Talaromyces rugulosus</name>
    <name type="common">Penicillium rugulosum</name>
    <dbReference type="NCBI Taxonomy" id="121627"/>
    <lineage>
        <taxon>Eukaryota</taxon>
        <taxon>Fungi</taxon>
        <taxon>Dikarya</taxon>
        <taxon>Ascomycota</taxon>
        <taxon>Pezizomycotina</taxon>
        <taxon>Eurotiomycetes</taxon>
        <taxon>Eurotiomycetidae</taxon>
        <taxon>Eurotiales</taxon>
        <taxon>Trichocomaceae</taxon>
        <taxon>Talaromyces</taxon>
        <taxon>Talaromyces sect. Islandici</taxon>
    </lineage>
</organism>
<dbReference type="GeneID" id="55998766"/>
<dbReference type="RefSeq" id="XP_035350289.1">
    <property type="nucleotide sequence ID" value="XM_035494396.1"/>
</dbReference>
<dbReference type="KEGG" id="trg:TRUGW13939_11288"/>
<keyword evidence="1" id="KW-0479">Metal-binding</keyword>
<accession>A0A7H8RF03</accession>
<evidence type="ECO:0000256" key="4">
    <source>
        <dbReference type="ARBA" id="ARBA00023125"/>
    </source>
</evidence>
<dbReference type="Pfam" id="PF11951">
    <property type="entry name" value="Fungal_trans_2"/>
    <property type="match status" value="1"/>
</dbReference>
<protein>
    <recommendedName>
        <fullName evidence="9">Transcription factor domain-containing protein</fullName>
    </recommendedName>
</protein>
<keyword evidence="5" id="KW-0804">Transcription</keyword>
<reference evidence="8" key="1">
    <citation type="submission" date="2020-06" db="EMBL/GenBank/DDBJ databases">
        <title>A chromosome-scale genome assembly of Talaromyces rugulosus W13939.</title>
        <authorList>
            <person name="Wang B."/>
            <person name="Guo L."/>
            <person name="Ye K."/>
            <person name="Wang L."/>
        </authorList>
    </citation>
    <scope>NUCLEOTIDE SEQUENCE [LARGE SCALE GENOMIC DNA]</scope>
    <source>
        <strain evidence="8">W13939</strain>
    </source>
</reference>
<dbReference type="GO" id="GO:0003677">
    <property type="term" value="F:DNA binding"/>
    <property type="evidence" value="ECO:0007669"/>
    <property type="project" value="UniProtKB-KW"/>
</dbReference>
<keyword evidence="3" id="KW-0805">Transcription regulation</keyword>
<keyword evidence="6" id="KW-0539">Nucleus</keyword>
<name>A0A7H8RF03_TALRU</name>
<dbReference type="GO" id="GO:0046872">
    <property type="term" value="F:metal ion binding"/>
    <property type="evidence" value="ECO:0007669"/>
    <property type="project" value="UniProtKB-KW"/>
</dbReference>
<keyword evidence="8" id="KW-1185">Reference proteome</keyword>
<sequence>MVVYRAPWSLSLREQQSLDFFLAETKTRFPAEFCRPILKAANTEAVLAHAVISFGALHQAYEYRPDGATRVDYTPLGQFATYQYGKALRLLRAQSRRPRGLETLMPREDITLACCVLFACFESIRGCRRSTIIHITRGLNLLRQYKTLPQSTQGALVPKQVLTSLLTRLDNQLVELLGTKVSVTINDKNYDKQVTSALETMEEICAREDSYCSLDGLLNNILHDRLNTALAIEGRVVPNLPSDQGRVSRYLKELQSNFTSASTPKHPTPGEGDSYDHDPGIMQIWCILGNIYVSLPLTMFPEHVWDQYMADFGSIVSLAENYINRSRSPGRSSRRQTFSFSLGIIPPLYVVASRCRDRDIRRRAITLLKNCKRREILWDSNMATEAAIQVIMIEENGASTGESCARIHNVNAILDDEDGVSFEFERSI</sequence>
<evidence type="ECO:0000256" key="1">
    <source>
        <dbReference type="ARBA" id="ARBA00022723"/>
    </source>
</evidence>
<dbReference type="AlphaFoldDB" id="A0A7H8RF03"/>
<evidence type="ECO:0000256" key="6">
    <source>
        <dbReference type="ARBA" id="ARBA00023242"/>
    </source>
</evidence>
<dbReference type="EMBL" id="CP055903">
    <property type="protein sequence ID" value="QKX64115.1"/>
    <property type="molecule type" value="Genomic_DNA"/>
</dbReference>
<evidence type="ECO:0000313" key="7">
    <source>
        <dbReference type="EMBL" id="QKX64115.1"/>
    </source>
</evidence>
<proteinExistence type="predicted"/>
<dbReference type="PANTHER" id="PTHR36206">
    <property type="entry name" value="ASPERCRYPTIN BIOSYNTHESIS CLUSTER-SPECIFIC TRANSCRIPTION REGULATOR ATNN-RELATED"/>
    <property type="match status" value="1"/>
</dbReference>
<dbReference type="InterPro" id="IPR052360">
    <property type="entry name" value="Transcr_Regulatory_Proteins"/>
</dbReference>
<gene>
    <name evidence="7" type="ORF">TRUGW13939_11288</name>
</gene>
<evidence type="ECO:0000256" key="3">
    <source>
        <dbReference type="ARBA" id="ARBA00023015"/>
    </source>
</evidence>
<dbReference type="OrthoDB" id="2593732at2759"/>
<evidence type="ECO:0000313" key="8">
    <source>
        <dbReference type="Proteomes" id="UP000509510"/>
    </source>
</evidence>
<evidence type="ECO:0000256" key="5">
    <source>
        <dbReference type="ARBA" id="ARBA00023163"/>
    </source>
</evidence>
<dbReference type="Proteomes" id="UP000509510">
    <property type="component" value="Chromosome VI"/>
</dbReference>
<dbReference type="InterPro" id="IPR021858">
    <property type="entry name" value="Fun_TF"/>
</dbReference>
<keyword evidence="2" id="KW-0862">Zinc</keyword>
<evidence type="ECO:0008006" key="9">
    <source>
        <dbReference type="Google" id="ProtNLM"/>
    </source>
</evidence>
<dbReference type="PANTHER" id="PTHR36206:SF12">
    <property type="entry name" value="ASPERCRYPTIN BIOSYNTHESIS CLUSTER-SPECIFIC TRANSCRIPTION REGULATOR ATNN-RELATED"/>
    <property type="match status" value="1"/>
</dbReference>